<keyword evidence="2 7" id="KW-0678">Repressor</keyword>
<evidence type="ECO:0000256" key="3">
    <source>
        <dbReference type="ARBA" id="ARBA00023015"/>
    </source>
</evidence>
<dbReference type="HAMAP" id="MF_01131">
    <property type="entry name" value="Rex"/>
    <property type="match status" value="1"/>
</dbReference>
<dbReference type="GO" id="GO:0003700">
    <property type="term" value="F:DNA-binding transcription factor activity"/>
    <property type="evidence" value="ECO:0007669"/>
    <property type="project" value="UniProtKB-UniRule"/>
</dbReference>
<evidence type="ECO:0000256" key="6">
    <source>
        <dbReference type="ARBA" id="ARBA00023163"/>
    </source>
</evidence>
<dbReference type="NCBIfam" id="NF003989">
    <property type="entry name" value="PRK05472.1-3"/>
    <property type="match status" value="1"/>
</dbReference>
<evidence type="ECO:0000256" key="4">
    <source>
        <dbReference type="ARBA" id="ARBA00023027"/>
    </source>
</evidence>
<dbReference type="GO" id="GO:0005737">
    <property type="term" value="C:cytoplasm"/>
    <property type="evidence" value="ECO:0007669"/>
    <property type="project" value="UniProtKB-SubCell"/>
</dbReference>
<reference evidence="9" key="1">
    <citation type="journal article" date="2014" name="ISME J.">
        <title>Evidence for extensive gene flow and Thermotoga subpopulations in subsurface and marine environments.</title>
        <authorList>
            <person name="Nesbo C.L."/>
            <person name="S Swithers K."/>
            <person name="Dahle H."/>
            <person name="Haverkamp T.H."/>
            <person name="Birkeland N.K."/>
            <person name="Sokolova T."/>
            <person name="Kublanov I."/>
            <person name="Zhaxybayeva O."/>
        </authorList>
    </citation>
    <scope>NUCLEOTIDE SEQUENCE</scope>
    <source>
        <strain evidence="9">TBYP3.1.4.1</strain>
    </source>
</reference>
<organism evidence="9">
    <name type="scientific">Thermotoga sp. TBYP3.1.4.1</name>
    <dbReference type="NCBI Taxonomy" id="1587550"/>
    <lineage>
        <taxon>Bacteria</taxon>
        <taxon>Thermotogati</taxon>
        <taxon>Thermotogota</taxon>
        <taxon>Thermotogae</taxon>
        <taxon>Thermotogales</taxon>
        <taxon>Thermotogaceae</taxon>
        <taxon>Thermotoga</taxon>
    </lineage>
</organism>
<comment type="function">
    <text evidence="7">Modulates transcription in response to changes in cellular NADH/NAD(+) redox state.</text>
</comment>
<dbReference type="NCBIfam" id="NF003996">
    <property type="entry name" value="PRK05472.2-5"/>
    <property type="match status" value="1"/>
</dbReference>
<dbReference type="NCBIfam" id="NF003994">
    <property type="entry name" value="PRK05472.2-3"/>
    <property type="match status" value="1"/>
</dbReference>
<evidence type="ECO:0000313" key="9">
    <source>
        <dbReference type="EMBL" id="AJA38649.1"/>
    </source>
</evidence>
<dbReference type="NCBIfam" id="NF003995">
    <property type="entry name" value="PRK05472.2-4"/>
    <property type="match status" value="1"/>
</dbReference>
<protein>
    <recommendedName>
        <fullName evidence="7">Redox-sensing transcriptional repressor Rex</fullName>
    </recommendedName>
</protein>
<dbReference type="GO" id="GO:0051775">
    <property type="term" value="P:response to redox state"/>
    <property type="evidence" value="ECO:0007669"/>
    <property type="project" value="InterPro"/>
</dbReference>
<dbReference type="AlphaFoldDB" id="A0A0A7RQ80"/>
<dbReference type="InterPro" id="IPR036291">
    <property type="entry name" value="NAD(P)-bd_dom_sf"/>
</dbReference>
<accession>A0A0A7RQ80</accession>
<comment type="subunit">
    <text evidence="7">Homodimer.</text>
</comment>
<dbReference type="SUPFAM" id="SSF46785">
    <property type="entry name" value="Winged helix' DNA-binding domain"/>
    <property type="match status" value="1"/>
</dbReference>
<dbReference type="InterPro" id="IPR058236">
    <property type="entry name" value="Rex_actinobacterial-type"/>
</dbReference>
<dbReference type="SMART" id="SM00881">
    <property type="entry name" value="CoA_binding"/>
    <property type="match status" value="1"/>
</dbReference>
<dbReference type="PANTHER" id="PTHR35786">
    <property type="entry name" value="REDOX-SENSING TRANSCRIPTIONAL REPRESSOR REX"/>
    <property type="match status" value="1"/>
</dbReference>
<proteinExistence type="inferred from homology"/>
<keyword evidence="5 7" id="KW-0238">DNA-binding</keyword>
<evidence type="ECO:0000256" key="1">
    <source>
        <dbReference type="ARBA" id="ARBA00022490"/>
    </source>
</evidence>
<dbReference type="Pfam" id="PF06971">
    <property type="entry name" value="Put_DNA-bind_N"/>
    <property type="match status" value="1"/>
</dbReference>
<dbReference type="GO" id="GO:0045892">
    <property type="term" value="P:negative regulation of DNA-templated transcription"/>
    <property type="evidence" value="ECO:0007669"/>
    <property type="project" value="InterPro"/>
</dbReference>
<feature type="DNA-binding region" description="H-T-H motif" evidence="7">
    <location>
        <begin position="15"/>
        <end position="54"/>
    </location>
</feature>
<evidence type="ECO:0000256" key="2">
    <source>
        <dbReference type="ARBA" id="ARBA00022491"/>
    </source>
</evidence>
<feature type="binding site" evidence="7">
    <location>
        <begin position="89"/>
        <end position="94"/>
    </location>
    <ligand>
        <name>NAD(+)</name>
        <dbReference type="ChEBI" id="CHEBI:57540"/>
    </ligand>
</feature>
<dbReference type="InterPro" id="IPR036388">
    <property type="entry name" value="WH-like_DNA-bd_sf"/>
</dbReference>
<dbReference type="InterPro" id="IPR009718">
    <property type="entry name" value="Rex_DNA-bd_C_dom"/>
</dbReference>
<dbReference type="InterPro" id="IPR003781">
    <property type="entry name" value="CoA-bd"/>
</dbReference>
<dbReference type="Gene3D" id="3.40.50.720">
    <property type="entry name" value="NAD(P)-binding Rossmann-like Domain"/>
    <property type="match status" value="1"/>
</dbReference>
<dbReference type="Pfam" id="PF02629">
    <property type="entry name" value="CoA_binding"/>
    <property type="match status" value="1"/>
</dbReference>
<name>A0A0A7RQ80_9THEM</name>
<keyword evidence="1 7" id="KW-0963">Cytoplasm</keyword>
<dbReference type="EMBL" id="KP229298">
    <property type="protein sequence ID" value="AJA38649.1"/>
    <property type="molecule type" value="Genomic_DNA"/>
</dbReference>
<dbReference type="InterPro" id="IPR022876">
    <property type="entry name" value="Tscrpt_rep_Rex"/>
</dbReference>
<comment type="similarity">
    <text evidence="7">Belongs to the transcriptional regulatory Rex family.</text>
</comment>
<dbReference type="Gene3D" id="1.10.10.10">
    <property type="entry name" value="Winged helix-like DNA-binding domain superfamily/Winged helix DNA-binding domain"/>
    <property type="match status" value="1"/>
</dbReference>
<dbReference type="InterPro" id="IPR036390">
    <property type="entry name" value="WH_DNA-bd_sf"/>
</dbReference>
<dbReference type="NCBIfam" id="NF003993">
    <property type="entry name" value="PRK05472.2-2"/>
    <property type="match status" value="1"/>
</dbReference>
<evidence type="ECO:0000256" key="7">
    <source>
        <dbReference type="HAMAP-Rule" id="MF_01131"/>
    </source>
</evidence>
<evidence type="ECO:0000256" key="5">
    <source>
        <dbReference type="ARBA" id="ARBA00023125"/>
    </source>
</evidence>
<comment type="subcellular location">
    <subcellularLocation>
        <location evidence="7">Cytoplasm</location>
    </subcellularLocation>
</comment>
<dbReference type="PANTHER" id="PTHR35786:SF1">
    <property type="entry name" value="REDOX-SENSING TRANSCRIPTIONAL REPRESSOR REX 1"/>
    <property type="match status" value="1"/>
</dbReference>
<sequence length="208" mass="22952">MAEKIPKPVSKRLVSYYMCLERLLDEGVEVVSSEELARRLDLKASQIRKDLSYFGEFGKRGVGYNVEHLYDAIGEILGVKKEWKLVVVGAGNIGRAVANYTVMKEKGFRIIGIFDSDPSKIGKEVAPGLAVSDVSELEKFVEEHGVEIGVIAVPAEHAQEIAERLEKAGIKGILNFAPVKIKVSVPVENIDITASLRVLTFEIVRRNS</sequence>
<keyword evidence="3 7" id="KW-0805">Transcription regulation</keyword>
<evidence type="ECO:0000259" key="8">
    <source>
        <dbReference type="SMART" id="SM00881"/>
    </source>
</evidence>
<dbReference type="SUPFAM" id="SSF51735">
    <property type="entry name" value="NAD(P)-binding Rossmann-fold domains"/>
    <property type="match status" value="1"/>
</dbReference>
<feature type="domain" description="CoA-binding" evidence="8">
    <location>
        <begin position="78"/>
        <end position="180"/>
    </location>
</feature>
<keyword evidence="4 7" id="KW-0520">NAD</keyword>
<dbReference type="GO" id="GO:0003677">
    <property type="term" value="F:DNA binding"/>
    <property type="evidence" value="ECO:0007669"/>
    <property type="project" value="UniProtKB-UniRule"/>
</dbReference>
<gene>
    <name evidence="7" type="primary">rex</name>
</gene>
<keyword evidence="6 7" id="KW-0804">Transcription</keyword>